<keyword evidence="1" id="KW-1133">Transmembrane helix</keyword>
<feature type="transmembrane region" description="Helical" evidence="1">
    <location>
        <begin position="165"/>
        <end position="182"/>
    </location>
</feature>
<reference evidence="3" key="1">
    <citation type="submission" date="2020-01" db="EMBL/GenBank/DDBJ databases">
        <title>Insect and environment-associated Actinomycetes.</title>
        <authorList>
            <person name="Currrie C."/>
            <person name="Chevrette M."/>
            <person name="Carlson C."/>
            <person name="Stubbendieck R."/>
            <person name="Wendt-Pienkowski E."/>
        </authorList>
    </citation>
    <scope>NUCLEOTIDE SEQUENCE</scope>
    <source>
        <strain evidence="3">SID14436</strain>
    </source>
</reference>
<feature type="transmembrane region" description="Helical" evidence="1">
    <location>
        <begin position="80"/>
        <end position="99"/>
    </location>
</feature>
<name>A0A6G3R2A0_9ACTN</name>
<proteinExistence type="predicted"/>
<feature type="signal peptide" evidence="2">
    <location>
        <begin position="1"/>
        <end position="26"/>
    </location>
</feature>
<protein>
    <submittedName>
        <fullName evidence="3">Uncharacterized protein</fullName>
    </submittedName>
</protein>
<feature type="transmembrane region" description="Helical" evidence="1">
    <location>
        <begin position="128"/>
        <end position="145"/>
    </location>
</feature>
<evidence type="ECO:0000256" key="2">
    <source>
        <dbReference type="SAM" id="SignalP"/>
    </source>
</evidence>
<accession>A0A6G3R2A0</accession>
<sequence length="195" mass="20331">MNWWLRVRSVPALLGALAVVVGVATAAPAAEVPVPSLAGSLTSGLPFRYLVPLLPVLLILHGQARADQASESVAVRPVRWLDACLMTSVVAALLLASVFVPDGVAVARNTAGYLGCALVLRRFSTPRLALALTTVLPFAVVSLGGRGGNRSAWWAWPLHEGTAPFAAGCAAVLFGTGLALYLRRPQRSGGRGTDE</sequence>
<feature type="chain" id="PRO_5038822096" evidence="2">
    <location>
        <begin position="27"/>
        <end position="195"/>
    </location>
</feature>
<gene>
    <name evidence="3" type="ORF">G3I53_27705</name>
</gene>
<evidence type="ECO:0000256" key="1">
    <source>
        <dbReference type="SAM" id="Phobius"/>
    </source>
</evidence>
<dbReference type="AlphaFoldDB" id="A0A6G3R2A0"/>
<organism evidence="3">
    <name type="scientific">Streptomyces sp. SID14436</name>
    <dbReference type="NCBI Taxonomy" id="2706070"/>
    <lineage>
        <taxon>Bacteria</taxon>
        <taxon>Bacillati</taxon>
        <taxon>Actinomycetota</taxon>
        <taxon>Actinomycetes</taxon>
        <taxon>Kitasatosporales</taxon>
        <taxon>Streptomycetaceae</taxon>
        <taxon>Streptomyces</taxon>
    </lineage>
</organism>
<evidence type="ECO:0000313" key="3">
    <source>
        <dbReference type="EMBL" id="NEA89725.1"/>
    </source>
</evidence>
<dbReference type="EMBL" id="JAAGMD010000764">
    <property type="protein sequence ID" value="NEA89725.1"/>
    <property type="molecule type" value="Genomic_DNA"/>
</dbReference>
<comment type="caution">
    <text evidence="3">The sequence shown here is derived from an EMBL/GenBank/DDBJ whole genome shotgun (WGS) entry which is preliminary data.</text>
</comment>
<keyword evidence="2" id="KW-0732">Signal</keyword>
<dbReference type="RefSeq" id="WP_164336016.1">
    <property type="nucleotide sequence ID" value="NZ_JAAGMD010000764.1"/>
</dbReference>
<keyword evidence="1" id="KW-0472">Membrane</keyword>
<keyword evidence="1" id="KW-0812">Transmembrane</keyword>